<accession>A0A165GF20</accession>
<proteinExistence type="predicted"/>
<dbReference type="RefSeq" id="XP_040768003.1">
    <property type="nucleotide sequence ID" value="XM_040902376.1"/>
</dbReference>
<dbReference type="PROSITE" id="PS51257">
    <property type="entry name" value="PROKAR_LIPOPROTEIN"/>
    <property type="match status" value="1"/>
</dbReference>
<dbReference type="InParanoid" id="A0A165GF20"/>
<evidence type="ECO:0000313" key="2">
    <source>
        <dbReference type="Proteomes" id="UP000076871"/>
    </source>
</evidence>
<name>A0A165GF20_9APHY</name>
<sequence length="113" mass="12687">MNLSRNTRKELVSIRYAHLHLCLAACSCSRYEIVLSVAFYRSRIVGLDVSLESCRLPRHDRNGGLSVVTLDSSRFSGKPSFPPFRVANGLVNYAHVCDLGLQCQYGCFYGILR</sequence>
<protein>
    <submittedName>
        <fullName evidence="1">Uncharacterized protein</fullName>
    </submittedName>
</protein>
<evidence type="ECO:0000313" key="1">
    <source>
        <dbReference type="EMBL" id="KZT10263.1"/>
    </source>
</evidence>
<reference evidence="1 2" key="1">
    <citation type="journal article" date="2016" name="Mol. Biol. Evol.">
        <title>Comparative Genomics of Early-Diverging Mushroom-Forming Fungi Provides Insights into the Origins of Lignocellulose Decay Capabilities.</title>
        <authorList>
            <person name="Nagy L.G."/>
            <person name="Riley R."/>
            <person name="Tritt A."/>
            <person name="Adam C."/>
            <person name="Daum C."/>
            <person name="Floudas D."/>
            <person name="Sun H."/>
            <person name="Yadav J.S."/>
            <person name="Pangilinan J."/>
            <person name="Larsson K.H."/>
            <person name="Matsuura K."/>
            <person name="Barry K."/>
            <person name="Labutti K."/>
            <person name="Kuo R."/>
            <person name="Ohm R.A."/>
            <person name="Bhattacharya S.S."/>
            <person name="Shirouzu T."/>
            <person name="Yoshinaga Y."/>
            <person name="Martin F.M."/>
            <person name="Grigoriev I.V."/>
            <person name="Hibbett D.S."/>
        </authorList>
    </citation>
    <scope>NUCLEOTIDE SEQUENCE [LARGE SCALE GENOMIC DNA]</scope>
    <source>
        <strain evidence="1 2">93-53</strain>
    </source>
</reference>
<dbReference type="AlphaFoldDB" id="A0A165GF20"/>
<dbReference type="GeneID" id="63819407"/>
<organism evidence="1 2">
    <name type="scientific">Laetiporus sulphureus 93-53</name>
    <dbReference type="NCBI Taxonomy" id="1314785"/>
    <lineage>
        <taxon>Eukaryota</taxon>
        <taxon>Fungi</taxon>
        <taxon>Dikarya</taxon>
        <taxon>Basidiomycota</taxon>
        <taxon>Agaricomycotina</taxon>
        <taxon>Agaricomycetes</taxon>
        <taxon>Polyporales</taxon>
        <taxon>Laetiporus</taxon>
    </lineage>
</organism>
<gene>
    <name evidence="1" type="ORF">LAESUDRAFT_418087</name>
</gene>
<dbReference type="Proteomes" id="UP000076871">
    <property type="component" value="Unassembled WGS sequence"/>
</dbReference>
<keyword evidence="2" id="KW-1185">Reference proteome</keyword>
<dbReference type="EMBL" id="KV427609">
    <property type="protein sequence ID" value="KZT10263.1"/>
    <property type="molecule type" value="Genomic_DNA"/>
</dbReference>